<dbReference type="InterPro" id="IPR007864">
    <property type="entry name" value="UreE_C_dom"/>
</dbReference>
<dbReference type="AlphaFoldDB" id="A0A366HJW6"/>
<dbReference type="Gene3D" id="3.30.70.790">
    <property type="entry name" value="UreE, C-terminal domain"/>
    <property type="match status" value="1"/>
</dbReference>
<dbReference type="GO" id="GO:0016151">
    <property type="term" value="F:nickel cation binding"/>
    <property type="evidence" value="ECO:0007669"/>
    <property type="project" value="UniProtKB-UniRule"/>
</dbReference>
<comment type="subcellular location">
    <subcellularLocation>
        <location evidence="1 5">Cytoplasm</location>
    </subcellularLocation>
</comment>
<dbReference type="EMBL" id="QNRQ01000002">
    <property type="protein sequence ID" value="RBP41980.1"/>
    <property type="molecule type" value="Genomic_DNA"/>
</dbReference>
<evidence type="ECO:0000256" key="1">
    <source>
        <dbReference type="ARBA" id="ARBA00004496"/>
    </source>
</evidence>
<feature type="compositionally biased region" description="Basic and acidic residues" evidence="6">
    <location>
        <begin position="169"/>
        <end position="182"/>
    </location>
</feature>
<dbReference type="Pfam" id="PF02814">
    <property type="entry name" value="UreE_N"/>
    <property type="match status" value="1"/>
</dbReference>
<dbReference type="GO" id="GO:0051082">
    <property type="term" value="F:unfolded protein binding"/>
    <property type="evidence" value="ECO:0007669"/>
    <property type="project" value="UniProtKB-UniRule"/>
</dbReference>
<reference evidence="8 9" key="1">
    <citation type="submission" date="2018-06" db="EMBL/GenBank/DDBJ databases">
        <title>Genomic Encyclopedia of Type Strains, Phase IV (KMG-IV): sequencing the most valuable type-strain genomes for metagenomic binning, comparative biology and taxonomic classification.</title>
        <authorList>
            <person name="Goeker M."/>
        </authorList>
    </citation>
    <scope>NUCLEOTIDE SEQUENCE [LARGE SCALE GENOMIC DNA]</scope>
    <source>
        <strain evidence="8 9">DSM 25520</strain>
    </source>
</reference>
<dbReference type="HAMAP" id="MF_00822">
    <property type="entry name" value="UreE"/>
    <property type="match status" value="1"/>
</dbReference>
<dbReference type="OrthoDB" id="5421304at2"/>
<dbReference type="RefSeq" id="WP_113932208.1">
    <property type="nucleotide sequence ID" value="NZ_JACCEU010000002.1"/>
</dbReference>
<dbReference type="GO" id="GO:0019627">
    <property type="term" value="P:urea metabolic process"/>
    <property type="evidence" value="ECO:0007669"/>
    <property type="project" value="InterPro"/>
</dbReference>
<evidence type="ECO:0000256" key="3">
    <source>
        <dbReference type="ARBA" id="ARBA00022596"/>
    </source>
</evidence>
<dbReference type="NCBIfam" id="NF009762">
    <property type="entry name" value="PRK13263.1"/>
    <property type="match status" value="1"/>
</dbReference>
<dbReference type="GO" id="GO:0065003">
    <property type="term" value="P:protein-containing complex assembly"/>
    <property type="evidence" value="ECO:0007669"/>
    <property type="project" value="InterPro"/>
</dbReference>
<evidence type="ECO:0000256" key="2">
    <source>
        <dbReference type="ARBA" id="ARBA00022490"/>
    </source>
</evidence>
<dbReference type="SMART" id="SM00988">
    <property type="entry name" value="UreE_N"/>
    <property type="match status" value="1"/>
</dbReference>
<feature type="region of interest" description="Disordered" evidence="6">
    <location>
        <begin position="169"/>
        <end position="200"/>
    </location>
</feature>
<dbReference type="GO" id="GO:0006457">
    <property type="term" value="P:protein folding"/>
    <property type="evidence" value="ECO:0007669"/>
    <property type="project" value="InterPro"/>
</dbReference>
<dbReference type="InterPro" id="IPR036118">
    <property type="entry name" value="UreE_N_sf"/>
</dbReference>
<dbReference type="SUPFAM" id="SSF69737">
    <property type="entry name" value="Urease metallochaperone UreE, C-terminal domain"/>
    <property type="match status" value="1"/>
</dbReference>
<evidence type="ECO:0000259" key="7">
    <source>
        <dbReference type="SMART" id="SM00988"/>
    </source>
</evidence>
<evidence type="ECO:0000313" key="8">
    <source>
        <dbReference type="EMBL" id="RBP41980.1"/>
    </source>
</evidence>
<evidence type="ECO:0000313" key="9">
    <source>
        <dbReference type="Proteomes" id="UP000253628"/>
    </source>
</evidence>
<keyword evidence="4 5" id="KW-0143">Chaperone</keyword>
<organism evidence="8 9">
    <name type="scientific">Eoetvoesiella caeni</name>
    <dbReference type="NCBI Taxonomy" id="645616"/>
    <lineage>
        <taxon>Bacteria</taxon>
        <taxon>Pseudomonadati</taxon>
        <taxon>Pseudomonadota</taxon>
        <taxon>Betaproteobacteria</taxon>
        <taxon>Burkholderiales</taxon>
        <taxon>Alcaligenaceae</taxon>
        <taxon>Eoetvoesiella</taxon>
    </lineage>
</organism>
<keyword evidence="2 5" id="KW-0963">Cytoplasm</keyword>
<dbReference type="CDD" id="cd00571">
    <property type="entry name" value="UreE"/>
    <property type="match status" value="1"/>
</dbReference>
<dbReference type="InterPro" id="IPR012406">
    <property type="entry name" value="UreE"/>
</dbReference>
<evidence type="ECO:0000256" key="4">
    <source>
        <dbReference type="ARBA" id="ARBA00023186"/>
    </source>
</evidence>
<feature type="compositionally biased region" description="Basic residues" evidence="6">
    <location>
        <begin position="186"/>
        <end position="200"/>
    </location>
</feature>
<evidence type="ECO:0000256" key="5">
    <source>
        <dbReference type="HAMAP-Rule" id="MF_00822"/>
    </source>
</evidence>
<dbReference type="GO" id="GO:0005737">
    <property type="term" value="C:cytoplasm"/>
    <property type="evidence" value="ECO:0007669"/>
    <property type="project" value="UniProtKB-SubCell"/>
</dbReference>
<comment type="similarity">
    <text evidence="5">Belongs to the UreE family.</text>
</comment>
<protein>
    <recommendedName>
        <fullName evidence="5">Urease accessory protein UreE</fullName>
    </recommendedName>
</protein>
<feature type="domain" description="UreE urease accessory N-terminal" evidence="7">
    <location>
        <begin position="12"/>
        <end position="70"/>
    </location>
</feature>
<proteinExistence type="inferred from homology"/>
<dbReference type="Gene3D" id="2.60.260.20">
    <property type="entry name" value="Urease metallochaperone UreE, N-terminal domain"/>
    <property type="match status" value="1"/>
</dbReference>
<keyword evidence="9" id="KW-1185">Reference proteome</keyword>
<keyword evidence="3 5" id="KW-0533">Nickel</keyword>
<comment type="function">
    <text evidence="5">Involved in urease metallocenter assembly. Binds nickel. Probably functions as a nickel donor during metallocenter assembly.</text>
</comment>
<dbReference type="InterPro" id="IPR004029">
    <property type="entry name" value="UreE_N"/>
</dbReference>
<evidence type="ECO:0000256" key="6">
    <source>
        <dbReference type="SAM" id="MobiDB-lite"/>
    </source>
</evidence>
<comment type="caution">
    <text evidence="8">The sequence shown here is derived from an EMBL/GenBank/DDBJ whole genome shotgun (WGS) entry which is preliminary data.</text>
</comment>
<accession>A0A366HJW6</accession>
<dbReference type="SUPFAM" id="SSF69287">
    <property type="entry name" value="Urease metallochaperone UreE, N-terminal domain"/>
    <property type="match status" value="1"/>
</dbReference>
<dbReference type="NCBIfam" id="NF009751">
    <property type="entry name" value="PRK13261.1-1"/>
    <property type="match status" value="1"/>
</dbReference>
<dbReference type="Proteomes" id="UP000253628">
    <property type="component" value="Unassembled WGS sequence"/>
</dbReference>
<sequence>MRIVQKYLPAGKVARALWNNAPSAVLSLEARRRSRQKLQLTTGEEVGLALPHGTVLREGDLLLADDGQFIVVQAANEPVLRVTAKTAQQLARAAYHLGNRHILLEIGPDYLHLEYDPVLVDMLERMGGVSAVAVEQPFEPETGAYGGGHKHGHDETFAEDYALAQDAYKAHDHGHAHSHDQAHGAGHGHAHGHDHKHSHK</sequence>
<name>A0A366HJW6_9BURK</name>
<dbReference type="Pfam" id="PF05194">
    <property type="entry name" value="UreE_C"/>
    <property type="match status" value="1"/>
</dbReference>
<gene>
    <name evidence="5" type="primary">ureE</name>
    <name evidence="8" type="ORF">DFR37_102364</name>
</gene>